<feature type="compositionally biased region" description="Polar residues" evidence="1">
    <location>
        <begin position="64"/>
        <end position="84"/>
    </location>
</feature>
<dbReference type="InterPro" id="IPR052003">
    <property type="entry name" value="HR_DNA-Binding_Protein"/>
</dbReference>
<sequence>MEAEVWSVPHARPYPTTPPRQKLAAVFPRVHEENCVYVAAMRLDRRDRDQRRCQLLSRQPIPPGSSSLSPRNPTPSQATGTEQENVTDLMTKGAGIASALRVGDWEVVDMSCSCQPAGHSLYLCDLKSWSVRLLLPSAGLLAQFTHGQRKTKVVNYSEANAVEDDEDFAQAPPRKKAREEVKQEHMKSSSKSSSQESDSPSTQSPKSRRPLDVKLLERDLEAAITLSLLNNADGIKEQSDTSKGDVKVQVPVDENIDPTSLHLSNCSVILDLDDITSERESAVLSRQRKSASKAAEARKKTLADEDDDEEYKPKLTPDSESDEDFSEPAESDEEEFTVKKISKSKKEKVTKHQKTKPPSASKKKSYHQIHQTVSTPVRSPPTAQAAPKRPPSSSTVFTAKPALPLSPAGGKIPKWTPPAQVGRGPSSSSPAVRSPGQGLRLGLSRRVRVKPLHPASPLTDLSDVLSF</sequence>
<dbReference type="Proteomes" id="UP000518266">
    <property type="component" value="Unassembled WGS sequence"/>
</dbReference>
<dbReference type="EMBL" id="JAAKFY010000003">
    <property type="protein sequence ID" value="KAF3859275.1"/>
    <property type="molecule type" value="Genomic_DNA"/>
</dbReference>
<feature type="compositionally biased region" description="Acidic residues" evidence="1">
    <location>
        <begin position="319"/>
        <end position="335"/>
    </location>
</feature>
<accession>A0A7J5ZBV8</accession>
<reference evidence="3 4" key="1">
    <citation type="submission" date="2020-03" db="EMBL/GenBank/DDBJ databases">
        <title>Dissostichus mawsoni Genome sequencing and assembly.</title>
        <authorList>
            <person name="Park H."/>
        </authorList>
    </citation>
    <scope>NUCLEOTIDE SEQUENCE [LARGE SCALE GENOMIC DNA]</scope>
    <source>
        <strain evidence="3">DM0001</strain>
        <tissue evidence="3">Muscle</tissue>
    </source>
</reference>
<evidence type="ECO:0000313" key="3">
    <source>
        <dbReference type="EMBL" id="KAF3859275.1"/>
    </source>
</evidence>
<proteinExistence type="predicted"/>
<feature type="compositionally biased region" description="Polar residues" evidence="1">
    <location>
        <begin position="368"/>
        <end position="377"/>
    </location>
</feature>
<dbReference type="GO" id="GO:0003697">
    <property type="term" value="F:single-stranded DNA binding"/>
    <property type="evidence" value="ECO:0007669"/>
    <property type="project" value="TreeGrafter"/>
</dbReference>
<comment type="caution">
    <text evidence="3">The sequence shown here is derived from an EMBL/GenBank/DDBJ whole genome shotgun (WGS) entry which is preliminary data.</text>
</comment>
<feature type="compositionally biased region" description="Basic and acidic residues" evidence="1">
    <location>
        <begin position="177"/>
        <end position="187"/>
    </location>
</feature>
<feature type="compositionally biased region" description="Low complexity" evidence="1">
    <location>
        <begin position="433"/>
        <end position="442"/>
    </location>
</feature>
<evidence type="ECO:0000313" key="4">
    <source>
        <dbReference type="Proteomes" id="UP000518266"/>
    </source>
</evidence>
<feature type="compositionally biased region" description="Basic residues" evidence="1">
    <location>
        <begin position="340"/>
        <end position="367"/>
    </location>
</feature>
<feature type="domain" description="RAD51 interacting motif" evidence="2">
    <location>
        <begin position="426"/>
        <end position="455"/>
    </location>
</feature>
<dbReference type="AlphaFoldDB" id="A0A7J5ZBV8"/>
<dbReference type="GO" id="GO:0000724">
    <property type="term" value="P:double-strand break repair via homologous recombination"/>
    <property type="evidence" value="ECO:0007669"/>
    <property type="project" value="TreeGrafter"/>
</dbReference>
<feature type="region of interest" description="Disordered" evidence="1">
    <location>
        <begin position="56"/>
        <end position="84"/>
    </location>
</feature>
<feature type="region of interest" description="Disordered" evidence="1">
    <location>
        <begin position="283"/>
        <end position="467"/>
    </location>
</feature>
<keyword evidence="4" id="KW-1185">Reference proteome</keyword>
<feature type="region of interest" description="Disordered" evidence="1">
    <location>
        <begin position="164"/>
        <end position="211"/>
    </location>
</feature>
<dbReference type="OrthoDB" id="6162659at2759"/>
<dbReference type="PANTHER" id="PTHR15361">
    <property type="entry name" value="RAD51/NUKS-INTERACTING PROTEIN"/>
    <property type="match status" value="1"/>
</dbReference>
<protein>
    <recommendedName>
        <fullName evidence="2">RAD51 interacting motif domain-containing protein</fullName>
    </recommendedName>
</protein>
<dbReference type="GO" id="GO:0036297">
    <property type="term" value="P:interstrand cross-link repair"/>
    <property type="evidence" value="ECO:0007669"/>
    <property type="project" value="TreeGrafter"/>
</dbReference>
<dbReference type="Pfam" id="PF15696">
    <property type="entry name" value="RAD51_interact"/>
    <property type="match status" value="1"/>
</dbReference>
<evidence type="ECO:0000259" key="2">
    <source>
        <dbReference type="Pfam" id="PF15696"/>
    </source>
</evidence>
<dbReference type="PANTHER" id="PTHR15361:SF4">
    <property type="entry name" value="RAD51-ASSOCIATED PROTEIN 1"/>
    <property type="match status" value="1"/>
</dbReference>
<organism evidence="3 4">
    <name type="scientific">Dissostichus mawsoni</name>
    <name type="common">Antarctic cod</name>
    <dbReference type="NCBI Taxonomy" id="36200"/>
    <lineage>
        <taxon>Eukaryota</taxon>
        <taxon>Metazoa</taxon>
        <taxon>Chordata</taxon>
        <taxon>Craniata</taxon>
        <taxon>Vertebrata</taxon>
        <taxon>Euteleostomi</taxon>
        <taxon>Actinopterygii</taxon>
        <taxon>Neopterygii</taxon>
        <taxon>Teleostei</taxon>
        <taxon>Neoteleostei</taxon>
        <taxon>Acanthomorphata</taxon>
        <taxon>Eupercaria</taxon>
        <taxon>Perciformes</taxon>
        <taxon>Notothenioidei</taxon>
        <taxon>Nototheniidae</taxon>
        <taxon>Dissostichus</taxon>
    </lineage>
</organism>
<evidence type="ECO:0000256" key="1">
    <source>
        <dbReference type="SAM" id="MobiDB-lite"/>
    </source>
</evidence>
<dbReference type="InterPro" id="IPR031419">
    <property type="entry name" value="RAD51_interact"/>
</dbReference>
<name>A0A7J5ZBV8_DISMA</name>
<gene>
    <name evidence="3" type="ORF">F7725_021674</name>
</gene>
<feature type="compositionally biased region" description="Low complexity" evidence="1">
    <location>
        <begin position="189"/>
        <end position="205"/>
    </location>
</feature>
<dbReference type="GO" id="GO:0003690">
    <property type="term" value="F:double-stranded DNA binding"/>
    <property type="evidence" value="ECO:0007669"/>
    <property type="project" value="TreeGrafter"/>
</dbReference>